<proteinExistence type="predicted"/>
<gene>
    <name evidence="1" type="ORF">Mal4_36110</name>
</gene>
<dbReference type="EMBL" id="CP036275">
    <property type="protein sequence ID" value="QDU39272.1"/>
    <property type="molecule type" value="Genomic_DNA"/>
</dbReference>
<dbReference type="Proteomes" id="UP000320496">
    <property type="component" value="Chromosome"/>
</dbReference>
<name>A0A517Z9V7_9PLAN</name>
<dbReference type="AlphaFoldDB" id="A0A517Z9V7"/>
<evidence type="ECO:0008006" key="3">
    <source>
        <dbReference type="Google" id="ProtNLM"/>
    </source>
</evidence>
<organism evidence="1 2">
    <name type="scientific">Maioricimonas rarisocia</name>
    <dbReference type="NCBI Taxonomy" id="2528026"/>
    <lineage>
        <taxon>Bacteria</taxon>
        <taxon>Pseudomonadati</taxon>
        <taxon>Planctomycetota</taxon>
        <taxon>Planctomycetia</taxon>
        <taxon>Planctomycetales</taxon>
        <taxon>Planctomycetaceae</taxon>
        <taxon>Maioricimonas</taxon>
    </lineage>
</organism>
<dbReference type="SUPFAM" id="SSF54427">
    <property type="entry name" value="NTF2-like"/>
    <property type="match status" value="1"/>
</dbReference>
<keyword evidence="2" id="KW-1185">Reference proteome</keyword>
<reference evidence="1 2" key="1">
    <citation type="submission" date="2019-02" db="EMBL/GenBank/DDBJ databases">
        <title>Deep-cultivation of Planctomycetes and their phenomic and genomic characterization uncovers novel biology.</title>
        <authorList>
            <person name="Wiegand S."/>
            <person name="Jogler M."/>
            <person name="Boedeker C."/>
            <person name="Pinto D."/>
            <person name="Vollmers J."/>
            <person name="Rivas-Marin E."/>
            <person name="Kohn T."/>
            <person name="Peeters S.H."/>
            <person name="Heuer A."/>
            <person name="Rast P."/>
            <person name="Oberbeckmann S."/>
            <person name="Bunk B."/>
            <person name="Jeske O."/>
            <person name="Meyerdierks A."/>
            <person name="Storesund J.E."/>
            <person name="Kallscheuer N."/>
            <person name="Luecker S."/>
            <person name="Lage O.M."/>
            <person name="Pohl T."/>
            <person name="Merkel B.J."/>
            <person name="Hornburger P."/>
            <person name="Mueller R.-W."/>
            <person name="Bruemmer F."/>
            <person name="Labrenz M."/>
            <person name="Spormann A.M."/>
            <person name="Op den Camp H."/>
            <person name="Overmann J."/>
            <person name="Amann R."/>
            <person name="Jetten M.S.M."/>
            <person name="Mascher T."/>
            <person name="Medema M.H."/>
            <person name="Devos D.P."/>
            <person name="Kaster A.-K."/>
            <person name="Ovreas L."/>
            <person name="Rohde M."/>
            <person name="Galperin M.Y."/>
            <person name="Jogler C."/>
        </authorList>
    </citation>
    <scope>NUCLEOTIDE SEQUENCE [LARGE SCALE GENOMIC DNA]</scope>
    <source>
        <strain evidence="1 2">Mal4</strain>
    </source>
</reference>
<evidence type="ECO:0000313" key="1">
    <source>
        <dbReference type="EMBL" id="QDU39272.1"/>
    </source>
</evidence>
<protein>
    <recommendedName>
        <fullName evidence="3">DUF4440 domain-containing protein</fullName>
    </recommendedName>
</protein>
<dbReference type="InterPro" id="IPR032710">
    <property type="entry name" value="NTF2-like_dom_sf"/>
</dbReference>
<dbReference type="RefSeq" id="WP_197443560.1">
    <property type="nucleotide sequence ID" value="NZ_CP036275.1"/>
</dbReference>
<dbReference type="KEGG" id="mri:Mal4_36110"/>
<sequence>MLYLGLCGLLGVAAIATWWIEKQIVTDREQVEAATLDVIDAYHQQDRERTLERISDRAVELERLATVTIGLVRLGDDLRVSDLSVRMKAQNSRAVSHFRVNTTVSMTGYGEVGYRPSRWEVTWQKEGGKWRIIYVEQLDPITGEPQADWTQLTGRLP</sequence>
<evidence type="ECO:0000313" key="2">
    <source>
        <dbReference type="Proteomes" id="UP000320496"/>
    </source>
</evidence>
<accession>A0A517Z9V7</accession>